<feature type="transmembrane region" description="Helical" evidence="8">
    <location>
        <begin position="138"/>
        <end position="158"/>
    </location>
</feature>
<dbReference type="Proteomes" id="UP000515977">
    <property type="component" value="Chromosome"/>
</dbReference>
<dbReference type="InterPro" id="IPR058130">
    <property type="entry name" value="PEA_transf_C"/>
</dbReference>
<dbReference type="GO" id="GO:0016776">
    <property type="term" value="F:phosphotransferase activity, phosphate group as acceptor"/>
    <property type="evidence" value="ECO:0007669"/>
    <property type="project" value="TreeGrafter"/>
</dbReference>
<evidence type="ECO:0000256" key="7">
    <source>
        <dbReference type="ARBA" id="ARBA00023136"/>
    </source>
</evidence>
<dbReference type="Gene3D" id="3.40.720.10">
    <property type="entry name" value="Alkaline Phosphatase, subunit A"/>
    <property type="match status" value="1"/>
</dbReference>
<organism evidence="11 12">
    <name type="scientific">Thermomonas brevis</name>
    <dbReference type="NCBI Taxonomy" id="215691"/>
    <lineage>
        <taxon>Bacteria</taxon>
        <taxon>Pseudomonadati</taxon>
        <taxon>Pseudomonadota</taxon>
        <taxon>Gammaproteobacteria</taxon>
        <taxon>Lysobacterales</taxon>
        <taxon>Lysobacteraceae</taxon>
        <taxon>Thermomonas</taxon>
    </lineage>
</organism>
<dbReference type="GO" id="GO:0009244">
    <property type="term" value="P:lipopolysaccharide core region biosynthetic process"/>
    <property type="evidence" value="ECO:0007669"/>
    <property type="project" value="TreeGrafter"/>
</dbReference>
<dbReference type="NCBIfam" id="NF028537">
    <property type="entry name" value="P_eth_NH2_trans"/>
    <property type="match status" value="1"/>
</dbReference>
<dbReference type="CDD" id="cd16017">
    <property type="entry name" value="LptA"/>
    <property type="match status" value="1"/>
</dbReference>
<comment type="subcellular location">
    <subcellularLocation>
        <location evidence="1">Cell inner membrane</location>
        <topology evidence="1">Multi-pass membrane protein</topology>
    </subcellularLocation>
</comment>
<evidence type="ECO:0000313" key="11">
    <source>
        <dbReference type="EMBL" id="QNN48236.1"/>
    </source>
</evidence>
<dbReference type="InterPro" id="IPR017850">
    <property type="entry name" value="Alkaline_phosphatase_core_sf"/>
</dbReference>
<evidence type="ECO:0000256" key="4">
    <source>
        <dbReference type="ARBA" id="ARBA00022679"/>
    </source>
</evidence>
<keyword evidence="2" id="KW-1003">Cell membrane</keyword>
<dbReference type="GO" id="GO:0005886">
    <property type="term" value="C:plasma membrane"/>
    <property type="evidence" value="ECO:0007669"/>
    <property type="project" value="UniProtKB-SubCell"/>
</dbReference>
<dbReference type="Pfam" id="PF08019">
    <property type="entry name" value="EptA_B_N"/>
    <property type="match status" value="1"/>
</dbReference>
<keyword evidence="3" id="KW-0997">Cell inner membrane</keyword>
<evidence type="ECO:0000259" key="10">
    <source>
        <dbReference type="Pfam" id="PF08019"/>
    </source>
</evidence>
<keyword evidence="7 8" id="KW-0472">Membrane</keyword>
<dbReference type="InterPro" id="IPR040423">
    <property type="entry name" value="PEA_transferase"/>
</dbReference>
<dbReference type="PANTHER" id="PTHR30443">
    <property type="entry name" value="INNER MEMBRANE PROTEIN"/>
    <property type="match status" value="1"/>
</dbReference>
<dbReference type="InterPro" id="IPR000917">
    <property type="entry name" value="Sulfatase_N"/>
</dbReference>
<feature type="transmembrane region" description="Helical" evidence="8">
    <location>
        <begin position="63"/>
        <end position="85"/>
    </location>
</feature>
<keyword evidence="12" id="KW-1185">Reference proteome</keyword>
<dbReference type="AlphaFoldDB" id="A0A7G9QY11"/>
<evidence type="ECO:0000256" key="5">
    <source>
        <dbReference type="ARBA" id="ARBA00022692"/>
    </source>
</evidence>
<dbReference type="SUPFAM" id="SSF53649">
    <property type="entry name" value="Alkaline phosphatase-like"/>
    <property type="match status" value="1"/>
</dbReference>
<evidence type="ECO:0000256" key="2">
    <source>
        <dbReference type="ARBA" id="ARBA00022475"/>
    </source>
</evidence>
<sequence length="526" mass="56737">MPTEALAALVSAYFVLACNGPLWDAVRAGSGSLRVLLSLGVAVFALHALLFGLFCWGRLARPLLALLLVVTALAHWYMTRYAVVFDAEMVRNVLNTDPAESRELVSVRMVLHVLLLGVLPAALVLLTRPVRRTWRRALLLRAGFLLAMALLVGAALGASSQGVFALMRSDLVLRYKITPGNYIVSLVNVLKPSKKAKGPVQAVGADARRPPEALARKPRLLVLVVGETVRGDHWGLNGYARQTTPELAARDVVNFPDVTACGTSTEVSLPCMFSPFGRADYDRDAIRGHESVLDVAARAGVGVLWRDNQSGCKGVCIRQASETLGPSDGASLCAEGRCFDEILLSGLQAKIDAIPGDALIVLHMLGNHGPNYFERYPPKFARWTPVCETAELSRCQKADIVNAYDNAILYTDAVLGRLIDLLAGQGGHDAAMLYVSDHGESLGEYGLFLHGAPYAIAPKQQLHVPMALWLSPGFAAGDGIDLACLREAAKRPASHDNLFPTVLGAFDVRTSAYRGERDLLAACRKR</sequence>
<evidence type="ECO:0000256" key="1">
    <source>
        <dbReference type="ARBA" id="ARBA00004429"/>
    </source>
</evidence>
<dbReference type="Pfam" id="PF00884">
    <property type="entry name" value="Sulfatase"/>
    <property type="match status" value="1"/>
</dbReference>
<keyword evidence="5 8" id="KW-0812">Transmembrane</keyword>
<dbReference type="PANTHER" id="PTHR30443:SF0">
    <property type="entry name" value="PHOSPHOETHANOLAMINE TRANSFERASE EPTA"/>
    <property type="match status" value="1"/>
</dbReference>
<evidence type="ECO:0000313" key="12">
    <source>
        <dbReference type="Proteomes" id="UP000515977"/>
    </source>
</evidence>
<accession>A0A7G9QY11</accession>
<evidence type="ECO:0000259" key="9">
    <source>
        <dbReference type="Pfam" id="PF00884"/>
    </source>
</evidence>
<dbReference type="InterPro" id="IPR012549">
    <property type="entry name" value="EptA-like_N"/>
</dbReference>
<proteinExistence type="predicted"/>
<evidence type="ECO:0000256" key="6">
    <source>
        <dbReference type="ARBA" id="ARBA00022989"/>
    </source>
</evidence>
<keyword evidence="6 8" id="KW-1133">Transmembrane helix</keyword>
<feature type="transmembrane region" description="Helical" evidence="8">
    <location>
        <begin position="105"/>
        <end position="126"/>
    </location>
</feature>
<dbReference type="KEGG" id="tbv:H9L17_13400"/>
<evidence type="ECO:0000256" key="3">
    <source>
        <dbReference type="ARBA" id="ARBA00022519"/>
    </source>
</evidence>
<reference evidence="11 12" key="1">
    <citation type="submission" date="2020-08" db="EMBL/GenBank/DDBJ databases">
        <title>Genome sequence of Thermomonas brevis KACC 16975T.</title>
        <authorList>
            <person name="Hyun D.-W."/>
            <person name="Bae J.-W."/>
        </authorList>
    </citation>
    <scope>NUCLEOTIDE SEQUENCE [LARGE SCALE GENOMIC DNA]</scope>
    <source>
        <strain evidence="11 12">KACC 16975</strain>
    </source>
</reference>
<feature type="domain" description="Sulfatase N-terminal" evidence="9">
    <location>
        <begin position="220"/>
        <end position="508"/>
    </location>
</feature>
<feature type="transmembrane region" description="Helical" evidence="8">
    <location>
        <begin position="33"/>
        <end position="56"/>
    </location>
</feature>
<name>A0A7G9QY11_9GAMM</name>
<keyword evidence="4 11" id="KW-0808">Transferase</keyword>
<gene>
    <name evidence="11" type="ORF">H9L17_13400</name>
</gene>
<protein>
    <submittedName>
        <fullName evidence="11">Phosphoethanolamine transferase</fullName>
    </submittedName>
</protein>
<feature type="domain" description="Phosphoethanolamine transferase N-terminal" evidence="10">
    <location>
        <begin position="43"/>
        <end position="191"/>
    </location>
</feature>
<evidence type="ECO:0000256" key="8">
    <source>
        <dbReference type="SAM" id="Phobius"/>
    </source>
</evidence>
<dbReference type="EMBL" id="CP060711">
    <property type="protein sequence ID" value="QNN48236.1"/>
    <property type="molecule type" value="Genomic_DNA"/>
</dbReference>